<evidence type="ECO:0008006" key="3">
    <source>
        <dbReference type="Google" id="ProtNLM"/>
    </source>
</evidence>
<accession>A0A2B7EK99</accession>
<evidence type="ECO:0000313" key="2">
    <source>
        <dbReference type="Proteomes" id="UP000225320"/>
    </source>
</evidence>
<reference evidence="1 2" key="1">
    <citation type="submission" date="2017-09" db="EMBL/GenBank/DDBJ databases">
        <title>Large-scale bioinformatics analysis of Bacillus genomes uncovers conserved roles of natural products in bacterial physiology.</title>
        <authorList>
            <consortium name="Agbiome Team Llc"/>
            <person name="Bleich R.M."/>
            <person name="Grubbs K.J."/>
            <person name="Santa Maria K.C."/>
            <person name="Allen S.E."/>
            <person name="Farag S."/>
            <person name="Shank E.A."/>
            <person name="Bowers A."/>
        </authorList>
    </citation>
    <scope>NUCLEOTIDE SEQUENCE [LARGE SCALE GENOMIC DNA]</scope>
    <source>
        <strain evidence="1 2">AFS094862</strain>
    </source>
</reference>
<proteinExistence type="predicted"/>
<comment type="caution">
    <text evidence="1">The sequence shown here is derived from an EMBL/GenBank/DDBJ whole genome shotgun (WGS) entry which is preliminary data.</text>
</comment>
<sequence length="61" mass="7091">MKTIKNKLYFSIDTIGAMICIIMLIISLVNFRTWIHPFLFCTFGLIFSLNVVNTLKGNRHK</sequence>
<dbReference type="AlphaFoldDB" id="A0A2B7EK99"/>
<gene>
    <name evidence="1" type="ORF">CON73_00435</name>
</gene>
<evidence type="ECO:0000313" key="1">
    <source>
        <dbReference type="EMBL" id="PGG94816.1"/>
    </source>
</evidence>
<organism evidence="1 2">
    <name type="scientific">Bacillus toyonensis</name>
    <dbReference type="NCBI Taxonomy" id="155322"/>
    <lineage>
        <taxon>Bacteria</taxon>
        <taxon>Bacillati</taxon>
        <taxon>Bacillota</taxon>
        <taxon>Bacilli</taxon>
        <taxon>Bacillales</taxon>
        <taxon>Bacillaceae</taxon>
        <taxon>Bacillus</taxon>
        <taxon>Bacillus cereus group</taxon>
    </lineage>
</organism>
<dbReference type="EMBL" id="NVOI01000007">
    <property type="protein sequence ID" value="PGG94816.1"/>
    <property type="molecule type" value="Genomic_DNA"/>
</dbReference>
<dbReference type="Proteomes" id="UP000225320">
    <property type="component" value="Unassembled WGS sequence"/>
</dbReference>
<protein>
    <recommendedName>
        <fullName evidence="3">Group-specific protein</fullName>
    </recommendedName>
</protein>
<name>A0A2B7EK99_9BACI</name>